<protein>
    <submittedName>
        <fullName evidence="2">DUF4365 domain-containing protein</fullName>
    </submittedName>
</protein>
<reference evidence="2" key="1">
    <citation type="submission" date="2016-11" db="UniProtKB">
        <authorList>
            <consortium name="WormBaseParasite"/>
        </authorList>
    </citation>
    <scope>IDENTIFICATION</scope>
</reference>
<proteinExistence type="predicted"/>
<keyword evidence="1" id="KW-1185">Reference proteome</keyword>
<sequence length="275" mass="31883">MSSKIHTLRVFVSGFDCKLYAVAQAASEKGTVPLASVNLKFISNFNVELSSAYENLPSSWKEITVEELGRLVRFIKPTLEQRHPLRYDDESRNTLHIPYCKQNISIILLSMRMPVDSIDLWFDHDAEAKEFFQSAGPIYSITCFAPRDLQPSTVDVLIDKFIPVDGGKFDVYNQVTRAQLERLIVKCGMADKKVTVNVLLDDCMKGSELKDLFDFDKYYPNRKVKHREIYAFGEGAKMKLRVTRLSDSEIECKWMEKCWQQEKVRKWNRSRIALY</sequence>
<name>A0A1I7ZBV7_9BILA</name>
<evidence type="ECO:0000313" key="2">
    <source>
        <dbReference type="WBParaSite" id="L893_g24786.t1"/>
    </source>
</evidence>
<accession>A0A1I7ZBV7</accession>
<dbReference type="Proteomes" id="UP000095287">
    <property type="component" value="Unplaced"/>
</dbReference>
<organism evidence="1 2">
    <name type="scientific">Steinernema glaseri</name>
    <dbReference type="NCBI Taxonomy" id="37863"/>
    <lineage>
        <taxon>Eukaryota</taxon>
        <taxon>Metazoa</taxon>
        <taxon>Ecdysozoa</taxon>
        <taxon>Nematoda</taxon>
        <taxon>Chromadorea</taxon>
        <taxon>Rhabditida</taxon>
        <taxon>Tylenchina</taxon>
        <taxon>Panagrolaimomorpha</taxon>
        <taxon>Strongyloidoidea</taxon>
        <taxon>Steinernematidae</taxon>
        <taxon>Steinernema</taxon>
    </lineage>
</organism>
<evidence type="ECO:0000313" key="1">
    <source>
        <dbReference type="Proteomes" id="UP000095287"/>
    </source>
</evidence>
<dbReference type="WBParaSite" id="L893_g24786.t1">
    <property type="protein sequence ID" value="L893_g24786.t1"/>
    <property type="gene ID" value="L893_g24786"/>
</dbReference>
<dbReference type="AlphaFoldDB" id="A0A1I7ZBV7"/>